<accession>A0A8J6MZ18</accession>
<dbReference type="GO" id="GO:0003677">
    <property type="term" value="F:DNA binding"/>
    <property type="evidence" value="ECO:0007669"/>
    <property type="project" value="UniProtKB-KW"/>
</dbReference>
<dbReference type="HAMAP" id="MF_00034">
    <property type="entry name" value="RuvC"/>
    <property type="match status" value="1"/>
</dbReference>
<keyword evidence="6 13" id="KW-0227">DNA damage</keyword>
<dbReference type="GO" id="GO:0006310">
    <property type="term" value="P:DNA recombination"/>
    <property type="evidence" value="ECO:0007669"/>
    <property type="project" value="UniProtKB-UniRule"/>
</dbReference>
<feature type="binding site" evidence="13">
    <location>
        <position position="67"/>
    </location>
    <ligand>
        <name>Mg(2+)</name>
        <dbReference type="ChEBI" id="CHEBI:18420"/>
        <label>2</label>
    </ligand>
</feature>
<dbReference type="FunFam" id="3.30.420.10:FF:000002">
    <property type="entry name" value="Crossover junction endodeoxyribonuclease RuvC"/>
    <property type="match status" value="1"/>
</dbReference>
<gene>
    <name evidence="13 15" type="primary">ruvC</name>
    <name evidence="15" type="ORF">H8E19_00680</name>
</gene>
<dbReference type="InterPro" id="IPR036397">
    <property type="entry name" value="RNaseH_sf"/>
</dbReference>
<feature type="active site" evidence="13">
    <location>
        <position position="7"/>
    </location>
</feature>
<protein>
    <recommendedName>
        <fullName evidence="13 14">Crossover junction endodeoxyribonuclease RuvC</fullName>
        <ecNumber evidence="13 14">3.1.21.10</ecNumber>
    </recommendedName>
    <alternativeName>
        <fullName evidence="13">Holliday junction nuclease RuvC</fullName>
    </alternativeName>
    <alternativeName>
        <fullName evidence="13">Holliday junction resolvase RuvC</fullName>
    </alternativeName>
</protein>
<dbReference type="GO" id="GO:0006281">
    <property type="term" value="P:DNA repair"/>
    <property type="evidence" value="ECO:0007669"/>
    <property type="project" value="UniProtKB-UniRule"/>
</dbReference>
<dbReference type="SUPFAM" id="SSF53098">
    <property type="entry name" value="Ribonuclease H-like"/>
    <property type="match status" value="1"/>
</dbReference>
<dbReference type="InterPro" id="IPR012337">
    <property type="entry name" value="RNaseH-like_sf"/>
</dbReference>
<dbReference type="Gene3D" id="3.30.420.10">
    <property type="entry name" value="Ribonuclease H-like superfamily/Ribonuclease H"/>
    <property type="match status" value="1"/>
</dbReference>
<dbReference type="PANTHER" id="PTHR30194:SF3">
    <property type="entry name" value="CROSSOVER JUNCTION ENDODEOXYRIBONUCLEASE RUVC"/>
    <property type="match status" value="1"/>
</dbReference>
<comment type="subunit">
    <text evidence="13">Homodimer which binds Holliday junction (HJ) DNA. The HJ becomes 2-fold symmetrical on binding to RuvC with unstacked arms; it has a different conformation from HJ DNA in complex with RuvA. In the full resolvosome a probable DNA-RuvA(4)-RuvB(12)-RuvC(2) complex forms which resolves the HJ.</text>
</comment>
<dbReference type="InterPro" id="IPR002176">
    <property type="entry name" value="X-over_junc_endoDNase_RuvC"/>
</dbReference>
<evidence type="ECO:0000313" key="16">
    <source>
        <dbReference type="Proteomes" id="UP000650524"/>
    </source>
</evidence>
<dbReference type="EC" id="3.1.21.10" evidence="13 14"/>
<dbReference type="PANTHER" id="PTHR30194">
    <property type="entry name" value="CROSSOVER JUNCTION ENDODEOXYRIBONUCLEASE RUVC"/>
    <property type="match status" value="1"/>
</dbReference>
<feature type="binding site" evidence="13">
    <location>
        <position position="7"/>
    </location>
    <ligand>
        <name>Mg(2+)</name>
        <dbReference type="ChEBI" id="CHEBI:18420"/>
        <label>1</label>
    </ligand>
</feature>
<dbReference type="GO" id="GO:0005737">
    <property type="term" value="C:cytoplasm"/>
    <property type="evidence" value="ECO:0007669"/>
    <property type="project" value="UniProtKB-SubCell"/>
</dbReference>
<dbReference type="NCBIfam" id="TIGR00228">
    <property type="entry name" value="ruvC"/>
    <property type="match status" value="1"/>
</dbReference>
<dbReference type="PRINTS" id="PR00696">
    <property type="entry name" value="RSOLVASERUVC"/>
</dbReference>
<keyword evidence="5 13" id="KW-0255">Endonuclease</keyword>
<evidence type="ECO:0000256" key="12">
    <source>
        <dbReference type="ARBA" id="ARBA00029354"/>
    </source>
</evidence>
<comment type="similarity">
    <text evidence="1 13">Belongs to the RuvC family.</text>
</comment>
<keyword evidence="10 13" id="KW-0233">DNA recombination</keyword>
<dbReference type="EMBL" id="JACNJD010000042">
    <property type="protein sequence ID" value="MBC8175889.1"/>
    <property type="molecule type" value="Genomic_DNA"/>
</dbReference>
<comment type="catalytic activity">
    <reaction evidence="12 13">
        <text>Endonucleolytic cleavage at a junction such as a reciprocal single-stranded crossover between two homologous DNA duplexes (Holliday junction).</text>
        <dbReference type="EC" id="3.1.21.10"/>
    </reaction>
</comment>
<keyword evidence="11 13" id="KW-0234">DNA repair</keyword>
<keyword evidence="8 13" id="KW-0460">Magnesium</keyword>
<name>A0A8J6MZ18_9DELT</name>
<evidence type="ECO:0000256" key="14">
    <source>
        <dbReference type="NCBIfam" id="TIGR00228"/>
    </source>
</evidence>
<evidence type="ECO:0000256" key="6">
    <source>
        <dbReference type="ARBA" id="ARBA00022763"/>
    </source>
</evidence>
<keyword evidence="7 13" id="KW-0378">Hydrolase</keyword>
<dbReference type="GO" id="GO:0000287">
    <property type="term" value="F:magnesium ion binding"/>
    <property type="evidence" value="ECO:0007669"/>
    <property type="project" value="UniProtKB-UniRule"/>
</dbReference>
<evidence type="ECO:0000313" key="15">
    <source>
        <dbReference type="EMBL" id="MBC8175889.1"/>
    </source>
</evidence>
<evidence type="ECO:0000256" key="9">
    <source>
        <dbReference type="ARBA" id="ARBA00023125"/>
    </source>
</evidence>
<dbReference type="GO" id="GO:0048476">
    <property type="term" value="C:Holliday junction resolvase complex"/>
    <property type="evidence" value="ECO:0007669"/>
    <property type="project" value="UniProtKB-UniRule"/>
</dbReference>
<evidence type="ECO:0000256" key="5">
    <source>
        <dbReference type="ARBA" id="ARBA00022759"/>
    </source>
</evidence>
<keyword evidence="2 13" id="KW-0963">Cytoplasm</keyword>
<evidence type="ECO:0000256" key="13">
    <source>
        <dbReference type="HAMAP-Rule" id="MF_00034"/>
    </source>
</evidence>
<evidence type="ECO:0000256" key="11">
    <source>
        <dbReference type="ARBA" id="ARBA00023204"/>
    </source>
</evidence>
<dbReference type="CDD" id="cd16962">
    <property type="entry name" value="RuvC"/>
    <property type="match status" value="1"/>
</dbReference>
<evidence type="ECO:0000256" key="4">
    <source>
        <dbReference type="ARBA" id="ARBA00022723"/>
    </source>
</evidence>
<dbReference type="Proteomes" id="UP000650524">
    <property type="component" value="Unassembled WGS sequence"/>
</dbReference>
<evidence type="ECO:0000256" key="1">
    <source>
        <dbReference type="ARBA" id="ARBA00009518"/>
    </source>
</evidence>
<feature type="active site" evidence="13">
    <location>
        <position position="139"/>
    </location>
</feature>
<keyword evidence="4 13" id="KW-0479">Metal-binding</keyword>
<evidence type="ECO:0000256" key="2">
    <source>
        <dbReference type="ARBA" id="ARBA00022490"/>
    </source>
</evidence>
<feature type="binding site" evidence="13">
    <location>
        <position position="139"/>
    </location>
    <ligand>
        <name>Mg(2+)</name>
        <dbReference type="ChEBI" id="CHEBI:18420"/>
        <label>1</label>
    </ligand>
</feature>
<dbReference type="AlphaFoldDB" id="A0A8J6MZ18"/>
<reference evidence="15 16" key="1">
    <citation type="submission" date="2020-08" db="EMBL/GenBank/DDBJ databases">
        <title>Bridging the membrane lipid divide: bacteria of the FCB group superphylum have the potential to synthesize archaeal ether lipids.</title>
        <authorList>
            <person name="Villanueva L."/>
            <person name="Von Meijenfeldt F.A.B."/>
            <person name="Westbye A.B."/>
            <person name="Yadav S."/>
            <person name="Hopmans E.C."/>
            <person name="Dutilh B.E."/>
            <person name="Sinninghe Damste J.S."/>
        </authorList>
    </citation>
    <scope>NUCLEOTIDE SEQUENCE [LARGE SCALE GENOMIC DNA]</scope>
    <source>
        <strain evidence="15">NIOZ-UU27</strain>
    </source>
</reference>
<comment type="subcellular location">
    <subcellularLocation>
        <location evidence="13">Cytoplasm</location>
    </subcellularLocation>
</comment>
<proteinExistence type="inferred from homology"/>
<comment type="cofactor">
    <cofactor evidence="13">
        <name>Mg(2+)</name>
        <dbReference type="ChEBI" id="CHEBI:18420"/>
    </cofactor>
    <text evidence="13">Binds 2 Mg(2+) ion per subunit.</text>
</comment>
<keyword evidence="9 13" id="KW-0238">DNA-binding</keyword>
<evidence type="ECO:0000256" key="7">
    <source>
        <dbReference type="ARBA" id="ARBA00022801"/>
    </source>
</evidence>
<keyword evidence="3 13" id="KW-0540">Nuclease</keyword>
<sequence length="161" mass="17966">MLVLGVDPGSRITGYGLVEKKDNDITHIHSGLIKSHSKIPFYKRIHKIFQSMVDIIGHYQPEEMAIEDLFYAKNIQSSLKLGHARGAALIAAVQCDIPIFEYTPLEIKKSVVGYGRADKEQVRSMVQMILRIKGDLALDASDALATAICHVNWSRFESVGR</sequence>
<dbReference type="GO" id="GO:0008821">
    <property type="term" value="F:crossover junction DNA endonuclease activity"/>
    <property type="evidence" value="ECO:0007669"/>
    <property type="project" value="UniProtKB-UniRule"/>
</dbReference>
<evidence type="ECO:0000256" key="3">
    <source>
        <dbReference type="ARBA" id="ARBA00022722"/>
    </source>
</evidence>
<organism evidence="15 16">
    <name type="scientific">Candidatus Desulfacyla euxinica</name>
    <dbReference type="NCBI Taxonomy" id="2841693"/>
    <lineage>
        <taxon>Bacteria</taxon>
        <taxon>Deltaproteobacteria</taxon>
        <taxon>Candidatus Desulfacyla</taxon>
    </lineage>
</organism>
<dbReference type="Pfam" id="PF02075">
    <property type="entry name" value="RuvC"/>
    <property type="match status" value="1"/>
</dbReference>
<evidence type="ECO:0000256" key="10">
    <source>
        <dbReference type="ARBA" id="ARBA00023172"/>
    </source>
</evidence>
<comment type="caution">
    <text evidence="15">The sequence shown here is derived from an EMBL/GenBank/DDBJ whole genome shotgun (WGS) entry which is preliminary data.</text>
</comment>
<comment type="function">
    <text evidence="13">The RuvA-RuvB-RuvC complex processes Holliday junction (HJ) DNA during genetic recombination and DNA repair. Endonuclease that resolves HJ intermediates. Cleaves cruciform DNA by making single-stranded nicks across the HJ at symmetrical positions within the homologous arms, yielding a 5'-phosphate and a 3'-hydroxyl group; requires a central core of homology in the junction. The consensus cleavage sequence is 5'-(A/T)TT(C/G)-3'. Cleavage occurs on the 3'-side of the TT dinucleotide at the point of strand exchange. HJ branch migration catalyzed by RuvA-RuvB allows RuvC to scan DNA until it finds its consensus sequence, where it cleaves and resolves the cruciform DNA.</text>
</comment>
<evidence type="ECO:0000256" key="8">
    <source>
        <dbReference type="ARBA" id="ARBA00022842"/>
    </source>
</evidence>
<feature type="active site" evidence="13">
    <location>
        <position position="67"/>
    </location>
</feature>